<feature type="region of interest" description="Disordered" evidence="1">
    <location>
        <begin position="1"/>
        <end position="81"/>
    </location>
</feature>
<organism evidence="2 3">
    <name type="scientific">Massariosphaeria phaeospora</name>
    <dbReference type="NCBI Taxonomy" id="100035"/>
    <lineage>
        <taxon>Eukaryota</taxon>
        <taxon>Fungi</taxon>
        <taxon>Dikarya</taxon>
        <taxon>Ascomycota</taxon>
        <taxon>Pezizomycotina</taxon>
        <taxon>Dothideomycetes</taxon>
        <taxon>Pleosporomycetidae</taxon>
        <taxon>Pleosporales</taxon>
        <taxon>Pleosporales incertae sedis</taxon>
        <taxon>Massariosphaeria</taxon>
    </lineage>
</organism>
<dbReference type="AlphaFoldDB" id="A0A7C8ICH4"/>
<evidence type="ECO:0000313" key="2">
    <source>
        <dbReference type="EMBL" id="KAF2876217.1"/>
    </source>
</evidence>
<dbReference type="Proteomes" id="UP000481861">
    <property type="component" value="Unassembled WGS sequence"/>
</dbReference>
<reference evidence="2 3" key="1">
    <citation type="submission" date="2020-01" db="EMBL/GenBank/DDBJ databases">
        <authorList>
            <consortium name="DOE Joint Genome Institute"/>
            <person name="Haridas S."/>
            <person name="Albert R."/>
            <person name="Binder M."/>
            <person name="Bloem J."/>
            <person name="Labutti K."/>
            <person name="Salamov A."/>
            <person name="Andreopoulos B."/>
            <person name="Baker S.E."/>
            <person name="Barry K."/>
            <person name="Bills G."/>
            <person name="Bluhm B.H."/>
            <person name="Cannon C."/>
            <person name="Castanera R."/>
            <person name="Culley D.E."/>
            <person name="Daum C."/>
            <person name="Ezra D."/>
            <person name="Gonzalez J.B."/>
            <person name="Henrissat B."/>
            <person name="Kuo A."/>
            <person name="Liang C."/>
            <person name="Lipzen A."/>
            <person name="Lutzoni F."/>
            <person name="Magnuson J."/>
            <person name="Mondo S."/>
            <person name="Nolan M."/>
            <person name="Ohm R."/>
            <person name="Pangilinan J."/>
            <person name="Park H.-J.H."/>
            <person name="Ramirez L."/>
            <person name="Alfaro M."/>
            <person name="Sun H."/>
            <person name="Tritt A."/>
            <person name="Yoshinaga Y."/>
            <person name="Zwiers L.-H.L."/>
            <person name="Turgeon B.G."/>
            <person name="Goodwin S.B."/>
            <person name="Spatafora J.W."/>
            <person name="Crous P.W."/>
            <person name="Grigoriev I.V."/>
        </authorList>
    </citation>
    <scope>NUCLEOTIDE SEQUENCE [LARGE SCALE GENOMIC DNA]</scope>
    <source>
        <strain evidence="2 3">CBS 611.86</strain>
    </source>
</reference>
<name>A0A7C8ICH4_9PLEO</name>
<proteinExistence type="predicted"/>
<evidence type="ECO:0000313" key="3">
    <source>
        <dbReference type="Proteomes" id="UP000481861"/>
    </source>
</evidence>
<accession>A0A7C8ICH4</accession>
<evidence type="ECO:0000256" key="1">
    <source>
        <dbReference type="SAM" id="MobiDB-lite"/>
    </source>
</evidence>
<protein>
    <submittedName>
        <fullName evidence="2">Uncharacterized protein</fullName>
    </submittedName>
</protein>
<keyword evidence="3" id="KW-1185">Reference proteome</keyword>
<gene>
    <name evidence="2" type="ORF">BDV95DRAFT_219098</name>
</gene>
<sequence>MVNHASNHRPAPGPDDNAIYSKSFEEWQQGRGRAPDPTEPPLYYPSETSALHGQPCNLDRAPAPADAGSRSPKLEQTPPGVKVLPLPPSAIVPGAPGVKALPLPPSAIVPGAPGADGLLFRLRASTQIGGRLGEPFHFPDIHGKRAAVLFQEYPWPSYVFRAGQLKGQSLDSLEAKYVQLLADGGYNGIVYSDRGLRLILERLGHRITPRPEPVHVRIPGEAKCALTNRPLKLPLNDPRGYSGTDQASGSLLQGKFVGGEPVRCKATAPAYTKMKVPVEHGPSEEESRRLAHVYPHGERVLAPNMGYPPKTPRVPFDNEPPEYIEPVLVDSGSFDASRLRKLELFWK</sequence>
<comment type="caution">
    <text evidence="2">The sequence shown here is derived from an EMBL/GenBank/DDBJ whole genome shotgun (WGS) entry which is preliminary data.</text>
</comment>
<dbReference type="EMBL" id="JAADJZ010000003">
    <property type="protein sequence ID" value="KAF2876217.1"/>
    <property type="molecule type" value="Genomic_DNA"/>
</dbReference>